<evidence type="ECO:0000313" key="6">
    <source>
        <dbReference type="EMBL" id="CAD7640304.1"/>
    </source>
</evidence>
<organism evidence="6">
    <name type="scientific">Oppiella nova</name>
    <dbReference type="NCBI Taxonomy" id="334625"/>
    <lineage>
        <taxon>Eukaryota</taxon>
        <taxon>Metazoa</taxon>
        <taxon>Ecdysozoa</taxon>
        <taxon>Arthropoda</taxon>
        <taxon>Chelicerata</taxon>
        <taxon>Arachnida</taxon>
        <taxon>Acari</taxon>
        <taxon>Acariformes</taxon>
        <taxon>Sarcoptiformes</taxon>
        <taxon>Oribatida</taxon>
        <taxon>Brachypylina</taxon>
        <taxon>Oppioidea</taxon>
        <taxon>Oppiidae</taxon>
        <taxon>Oppiella</taxon>
    </lineage>
</organism>
<dbReference type="Gene3D" id="1.20.1070.10">
    <property type="entry name" value="Rhodopsin 7-helix transmembrane proteins"/>
    <property type="match status" value="1"/>
</dbReference>
<proteinExistence type="predicted"/>
<evidence type="ECO:0000313" key="7">
    <source>
        <dbReference type="Proteomes" id="UP000728032"/>
    </source>
</evidence>
<keyword evidence="4 5" id="KW-0472">Membrane</keyword>
<dbReference type="Proteomes" id="UP000728032">
    <property type="component" value="Unassembled WGS sequence"/>
</dbReference>
<keyword evidence="3 5" id="KW-1133">Transmembrane helix</keyword>
<dbReference type="Pfam" id="PF00002">
    <property type="entry name" value="7tm_2"/>
    <property type="match status" value="1"/>
</dbReference>
<evidence type="ECO:0008006" key="8">
    <source>
        <dbReference type="Google" id="ProtNLM"/>
    </source>
</evidence>
<name>A0A7R9QC32_9ACAR</name>
<evidence type="ECO:0000256" key="3">
    <source>
        <dbReference type="ARBA" id="ARBA00022989"/>
    </source>
</evidence>
<keyword evidence="2 5" id="KW-0812">Transmembrane</keyword>
<sequence>MFKLGKRKVQLTKIYRQSLMCSRLRVHRNLVVISMKLYAALACINWMFIEGLLLHSRITVSIFRKDAPFKLYYCIGWVALYSQLIQIVL</sequence>
<protein>
    <recommendedName>
        <fullName evidence="8">G-protein coupled receptors family 2 profile 2 domain-containing protein</fullName>
    </recommendedName>
</protein>
<feature type="transmembrane region" description="Helical" evidence="5">
    <location>
        <begin position="30"/>
        <end position="49"/>
    </location>
</feature>
<dbReference type="GO" id="GO:0004930">
    <property type="term" value="F:G protein-coupled receptor activity"/>
    <property type="evidence" value="ECO:0007669"/>
    <property type="project" value="InterPro"/>
</dbReference>
<comment type="subcellular location">
    <subcellularLocation>
        <location evidence="1">Membrane</location>
        <topology evidence="1">Multi-pass membrane protein</topology>
    </subcellularLocation>
</comment>
<dbReference type="EMBL" id="OC915407">
    <property type="protein sequence ID" value="CAD7640304.1"/>
    <property type="molecule type" value="Genomic_DNA"/>
</dbReference>
<accession>A0A7R9QC32</accession>
<evidence type="ECO:0000256" key="1">
    <source>
        <dbReference type="ARBA" id="ARBA00004141"/>
    </source>
</evidence>
<keyword evidence="7" id="KW-1185">Reference proteome</keyword>
<gene>
    <name evidence="6" type="ORF">ONB1V03_LOCUS2486</name>
</gene>
<dbReference type="EMBL" id="CAJPVJ010000582">
    <property type="protein sequence ID" value="CAG2162899.1"/>
    <property type="molecule type" value="Genomic_DNA"/>
</dbReference>
<evidence type="ECO:0000256" key="5">
    <source>
        <dbReference type="SAM" id="Phobius"/>
    </source>
</evidence>
<evidence type="ECO:0000256" key="4">
    <source>
        <dbReference type="ARBA" id="ARBA00023136"/>
    </source>
</evidence>
<dbReference type="GO" id="GO:0016020">
    <property type="term" value="C:membrane"/>
    <property type="evidence" value="ECO:0007669"/>
    <property type="project" value="UniProtKB-SubCell"/>
</dbReference>
<dbReference type="InterPro" id="IPR000832">
    <property type="entry name" value="GPCR_2_secretin-like"/>
</dbReference>
<dbReference type="AlphaFoldDB" id="A0A7R9QC32"/>
<dbReference type="OrthoDB" id="5967113at2759"/>
<reference evidence="6" key="1">
    <citation type="submission" date="2020-11" db="EMBL/GenBank/DDBJ databases">
        <authorList>
            <person name="Tran Van P."/>
        </authorList>
    </citation>
    <scope>NUCLEOTIDE SEQUENCE</scope>
</reference>
<evidence type="ECO:0000256" key="2">
    <source>
        <dbReference type="ARBA" id="ARBA00022692"/>
    </source>
</evidence>